<dbReference type="Pfam" id="PF13181">
    <property type="entry name" value="TPR_8"/>
    <property type="match status" value="2"/>
</dbReference>
<evidence type="ECO:0000256" key="9">
    <source>
        <dbReference type="RuleBase" id="RU361228"/>
    </source>
</evidence>
<comment type="catalytic activity">
    <reaction evidence="7 9">
        <text>L-arginyl-[protein] + NAD(+) = N(omega)-(ADP-D-ribosyl)-L-arginyl-[protein] + nicotinamide + H(+)</text>
        <dbReference type="Rhea" id="RHEA:19149"/>
        <dbReference type="Rhea" id="RHEA-COMP:10532"/>
        <dbReference type="Rhea" id="RHEA-COMP:15087"/>
        <dbReference type="ChEBI" id="CHEBI:15378"/>
        <dbReference type="ChEBI" id="CHEBI:17154"/>
        <dbReference type="ChEBI" id="CHEBI:29965"/>
        <dbReference type="ChEBI" id="CHEBI:57540"/>
        <dbReference type="ChEBI" id="CHEBI:142554"/>
        <dbReference type="EC" id="2.4.2.31"/>
    </reaction>
</comment>
<keyword evidence="3 9" id="KW-0808">Transferase</keyword>
<dbReference type="InterPro" id="IPR000768">
    <property type="entry name" value="ART"/>
</dbReference>
<keyword evidence="9" id="KW-0520">NAD</keyword>
<dbReference type="Pfam" id="PF07719">
    <property type="entry name" value="TPR_2"/>
    <property type="match status" value="1"/>
</dbReference>
<keyword evidence="5" id="KW-0677">Repeat</keyword>
<keyword evidence="9" id="KW-0521">NADP</keyword>
<name>A0A6B2L116_9EUKA</name>
<dbReference type="Pfam" id="PF13432">
    <property type="entry name" value="TPR_16"/>
    <property type="match status" value="1"/>
</dbReference>
<dbReference type="EMBL" id="GIBP01001735">
    <property type="protein sequence ID" value="NDV30704.1"/>
    <property type="molecule type" value="Transcribed_RNA"/>
</dbReference>
<dbReference type="PANTHER" id="PTHR44858">
    <property type="entry name" value="TETRATRICOPEPTIDE REPEAT PROTEIN 6"/>
    <property type="match status" value="1"/>
</dbReference>
<feature type="repeat" description="TPR" evidence="8">
    <location>
        <begin position="225"/>
        <end position="258"/>
    </location>
</feature>
<dbReference type="GO" id="GO:0106274">
    <property type="term" value="F:NAD+-protein-arginine ADP-ribosyltransferase activity"/>
    <property type="evidence" value="ECO:0007669"/>
    <property type="project" value="UniProtKB-EC"/>
</dbReference>
<evidence type="ECO:0000256" key="7">
    <source>
        <dbReference type="ARBA" id="ARBA00047597"/>
    </source>
</evidence>
<dbReference type="PANTHER" id="PTHR44858:SF1">
    <property type="entry name" value="UDP-N-ACETYLGLUCOSAMINE--PEPTIDE N-ACETYLGLUCOSAMINYLTRANSFERASE SPINDLY-RELATED"/>
    <property type="match status" value="1"/>
</dbReference>
<reference evidence="10" key="1">
    <citation type="journal article" date="2020" name="J. Eukaryot. Microbiol.">
        <title>De novo Sequencing, Assembly and Annotation of the Transcriptome for the Free-Living Testate Amoeba Arcella intermedia.</title>
        <authorList>
            <person name="Ribeiro G.M."/>
            <person name="Porfirio-Sousa A.L."/>
            <person name="Maurer-Alcala X.X."/>
            <person name="Katz L.A."/>
            <person name="Lahr D.J.G."/>
        </authorList>
    </citation>
    <scope>NUCLEOTIDE SEQUENCE</scope>
</reference>
<organism evidence="10">
    <name type="scientific">Arcella intermedia</name>
    <dbReference type="NCBI Taxonomy" id="1963864"/>
    <lineage>
        <taxon>Eukaryota</taxon>
        <taxon>Amoebozoa</taxon>
        <taxon>Tubulinea</taxon>
        <taxon>Elardia</taxon>
        <taxon>Arcellinida</taxon>
        <taxon>Sphaerothecina</taxon>
        <taxon>Arcellidae</taxon>
        <taxon>Arcella</taxon>
    </lineage>
</organism>
<evidence type="ECO:0000256" key="3">
    <source>
        <dbReference type="ARBA" id="ARBA00022679"/>
    </source>
</evidence>
<proteinExistence type="inferred from homology"/>
<evidence type="ECO:0000256" key="4">
    <source>
        <dbReference type="ARBA" id="ARBA00022695"/>
    </source>
</evidence>
<evidence type="ECO:0000313" key="10">
    <source>
        <dbReference type="EMBL" id="NDV30704.1"/>
    </source>
</evidence>
<evidence type="ECO:0000256" key="6">
    <source>
        <dbReference type="ARBA" id="ARBA00022803"/>
    </source>
</evidence>
<dbReference type="SUPFAM" id="SSF48452">
    <property type="entry name" value="TPR-like"/>
    <property type="match status" value="1"/>
</dbReference>
<dbReference type="SMART" id="SM00028">
    <property type="entry name" value="TPR"/>
    <property type="match status" value="7"/>
</dbReference>
<feature type="repeat" description="TPR" evidence="8">
    <location>
        <begin position="41"/>
        <end position="74"/>
    </location>
</feature>
<evidence type="ECO:0000256" key="8">
    <source>
        <dbReference type="PROSITE-ProRule" id="PRU00339"/>
    </source>
</evidence>
<dbReference type="InterPro" id="IPR013105">
    <property type="entry name" value="TPR_2"/>
</dbReference>
<dbReference type="GO" id="GO:0016779">
    <property type="term" value="F:nucleotidyltransferase activity"/>
    <property type="evidence" value="ECO:0007669"/>
    <property type="project" value="UniProtKB-KW"/>
</dbReference>
<comment type="similarity">
    <text evidence="1 9">Belongs to the Arg-specific ADP-ribosyltransferase family.</text>
</comment>
<evidence type="ECO:0000256" key="1">
    <source>
        <dbReference type="ARBA" id="ARBA00009558"/>
    </source>
</evidence>
<dbReference type="AlphaFoldDB" id="A0A6B2L116"/>
<evidence type="ECO:0000256" key="5">
    <source>
        <dbReference type="ARBA" id="ARBA00022737"/>
    </source>
</evidence>
<dbReference type="Gene3D" id="1.25.40.10">
    <property type="entry name" value="Tetratricopeptide repeat domain"/>
    <property type="match status" value="2"/>
</dbReference>
<dbReference type="SUPFAM" id="SSF56399">
    <property type="entry name" value="ADP-ribosylation"/>
    <property type="match status" value="1"/>
</dbReference>
<feature type="repeat" description="TPR" evidence="8">
    <location>
        <begin position="7"/>
        <end position="40"/>
    </location>
</feature>
<protein>
    <recommendedName>
        <fullName evidence="9">NAD(P)(+)--arginine ADP-ribosyltransferase</fullName>
        <ecNumber evidence="9">2.4.2.31</ecNumber>
    </recommendedName>
    <alternativeName>
        <fullName evidence="9">Mono(ADP-ribosyl)transferase</fullName>
    </alternativeName>
</protein>
<keyword evidence="6 8" id="KW-0802">TPR repeat</keyword>
<keyword evidence="4" id="KW-0548">Nucleotidyltransferase</keyword>
<accession>A0A6B2L116</accession>
<dbReference type="InterPro" id="IPR050498">
    <property type="entry name" value="Ycf3"/>
</dbReference>
<dbReference type="PROSITE" id="PS51996">
    <property type="entry name" value="TR_MART"/>
    <property type="match status" value="1"/>
</dbReference>
<dbReference type="Gene3D" id="3.90.176.10">
    <property type="entry name" value="Toxin ADP-ribosyltransferase, Chain A, domain 1"/>
    <property type="match status" value="1"/>
</dbReference>
<feature type="repeat" description="TPR" evidence="8">
    <location>
        <begin position="191"/>
        <end position="224"/>
    </location>
</feature>
<keyword evidence="2 9" id="KW-0328">Glycosyltransferase</keyword>
<dbReference type="EC" id="2.4.2.31" evidence="9"/>
<feature type="repeat" description="TPR" evidence="8">
    <location>
        <begin position="75"/>
        <end position="108"/>
    </location>
</feature>
<dbReference type="Pfam" id="PF01129">
    <property type="entry name" value="ART"/>
    <property type="match status" value="1"/>
</dbReference>
<dbReference type="PROSITE" id="PS50005">
    <property type="entry name" value="TPR"/>
    <property type="match status" value="5"/>
</dbReference>
<sequence>MEIEADEDTYINKGDSLYMLQKFKKAIKCYDQVLSKNSNQKYALCEKGNALLELGKHKQAILCFQQVLKMDKTFKEAWNNQGNAFFALGKYEDALGCYCQFVLLDHFDKDGIFNIGNTLKKLGQDEEAEKYLNRSKAVNKGDTEVWWKSKNLDSLMKKVWMSKGISLYQSKKFKKSNRCFEKVLRVDDEEIDIWNWKGRTLYKMEEYREAVQCFRKSLHIDNNNATTWVYLGKVFCASNSFTQGLKCFKKALKIDQNHPKALKALILVENARLLFYYEDIPNELQLEVNVPTSDIRSLKGAVKRGLQKFNEEYWIAHKSEWIQAYKEYKHSGGTMTYPEHVSIQLYMIIHPHFKLFSELNKSLFSWDGSSHWGDYLAYFQSALTKTKTFQEKREIYRGVPHKLISKYKDKYCCQKMITWPAFYSATTSMGTVFNLIKYGTVFIISNCSGCPLLKEDEVLIPKGSTFKITNILEAEPFDYIHLHLIHNTSNQ</sequence>
<dbReference type="InterPro" id="IPR019734">
    <property type="entry name" value="TPR_rpt"/>
</dbReference>
<evidence type="ECO:0000256" key="2">
    <source>
        <dbReference type="ARBA" id="ARBA00022676"/>
    </source>
</evidence>
<dbReference type="InterPro" id="IPR011990">
    <property type="entry name" value="TPR-like_helical_dom_sf"/>
</dbReference>